<comment type="caution">
    <text evidence="1">The sequence shown here is derived from an EMBL/GenBank/DDBJ whole genome shotgun (WGS) entry which is preliminary data.</text>
</comment>
<dbReference type="AlphaFoldDB" id="A0A1F5EC58"/>
<dbReference type="EMBL" id="MEZX01000002">
    <property type="protein sequence ID" value="OGD64953.1"/>
    <property type="molecule type" value="Genomic_DNA"/>
</dbReference>
<evidence type="ECO:0000313" key="2">
    <source>
        <dbReference type="Proteomes" id="UP000177481"/>
    </source>
</evidence>
<accession>A0A1F5EC58</accession>
<sequence>MIISIDSSKADDHVSSLGNSLSIKFRNEGYLAEVLADPTGSDNTKSGLPSTIESLRRKSGMDPVTSYLLLLAARSSMLDHIEGVRQEKVIILLGGPLKWRQDEDDILDALGDSKRQIGWLFRAWNDLAQPVWPDLCVHLISSNRDRYVNFNTICRPATILECGTDDLEDLMVRVFKWVLEEQHQPART</sequence>
<proteinExistence type="predicted"/>
<name>A0A1F5EC58_9BACT</name>
<gene>
    <name evidence="1" type="ORF">A3A71_02810</name>
</gene>
<reference evidence="1 2" key="1">
    <citation type="journal article" date="2016" name="Nat. Commun.">
        <title>Thousands of microbial genomes shed light on interconnected biogeochemical processes in an aquifer system.</title>
        <authorList>
            <person name="Anantharaman K."/>
            <person name="Brown C.T."/>
            <person name="Hug L.A."/>
            <person name="Sharon I."/>
            <person name="Castelle C.J."/>
            <person name="Probst A.J."/>
            <person name="Thomas B.C."/>
            <person name="Singh A."/>
            <person name="Wilkins M.J."/>
            <person name="Karaoz U."/>
            <person name="Brodie E.L."/>
            <person name="Williams K.H."/>
            <person name="Hubbard S.S."/>
            <person name="Banfield J.F."/>
        </authorList>
    </citation>
    <scope>NUCLEOTIDE SEQUENCE [LARGE SCALE GENOMIC DNA]</scope>
</reference>
<organism evidence="1 2">
    <name type="scientific">Candidatus Berkelbacteria bacterium RIFCSPLOWO2_01_FULL_50_28</name>
    <dbReference type="NCBI Taxonomy" id="1797471"/>
    <lineage>
        <taxon>Bacteria</taxon>
        <taxon>Candidatus Berkelbacteria</taxon>
    </lineage>
</organism>
<dbReference type="Proteomes" id="UP000177481">
    <property type="component" value="Unassembled WGS sequence"/>
</dbReference>
<evidence type="ECO:0000313" key="1">
    <source>
        <dbReference type="EMBL" id="OGD64953.1"/>
    </source>
</evidence>
<protein>
    <submittedName>
        <fullName evidence="1">Uncharacterized protein</fullName>
    </submittedName>
</protein>